<comment type="cofactor">
    <cofactor evidence="1">
        <name>FAD</name>
        <dbReference type="ChEBI" id="CHEBI:57692"/>
    </cofactor>
</comment>
<dbReference type="InterPro" id="IPR000172">
    <property type="entry name" value="GMC_OxRdtase_N"/>
</dbReference>
<reference evidence="8 9" key="1">
    <citation type="submission" date="2019-10" db="EMBL/GenBank/DDBJ databases">
        <title>Description of Paenibacillus choica sp. nov.</title>
        <authorList>
            <person name="Carlier A."/>
            <person name="Qi S."/>
        </authorList>
    </citation>
    <scope>NUCLEOTIDE SEQUENCE [LARGE SCALE GENOMIC DNA]</scope>
    <source>
        <strain evidence="8 9">LMG 31460</strain>
    </source>
</reference>
<keyword evidence="4" id="KW-0274">FAD</keyword>
<gene>
    <name evidence="8" type="ORF">GC102_33450</name>
</gene>
<evidence type="ECO:0000259" key="7">
    <source>
        <dbReference type="Pfam" id="PF05199"/>
    </source>
</evidence>
<evidence type="ECO:0000313" key="8">
    <source>
        <dbReference type="EMBL" id="NOU90599.1"/>
    </source>
</evidence>
<evidence type="ECO:0000256" key="4">
    <source>
        <dbReference type="ARBA" id="ARBA00022827"/>
    </source>
</evidence>
<keyword evidence="3" id="KW-0285">Flavoprotein</keyword>
<keyword evidence="9" id="KW-1185">Reference proteome</keyword>
<feature type="domain" description="Glucose-methanol-choline oxidoreductase C-terminal" evidence="7">
    <location>
        <begin position="345"/>
        <end position="464"/>
    </location>
</feature>
<proteinExistence type="inferred from homology"/>
<evidence type="ECO:0000313" key="9">
    <source>
        <dbReference type="Proteomes" id="UP000658690"/>
    </source>
</evidence>
<dbReference type="PANTHER" id="PTHR42784">
    <property type="entry name" value="PYRANOSE 2-OXIDASE"/>
    <property type="match status" value="1"/>
</dbReference>
<keyword evidence="5" id="KW-0560">Oxidoreductase</keyword>
<dbReference type="InterPro" id="IPR051473">
    <property type="entry name" value="P2Ox-like"/>
</dbReference>
<dbReference type="InterPro" id="IPR036188">
    <property type="entry name" value="FAD/NAD-bd_sf"/>
</dbReference>
<dbReference type="Pfam" id="PF05199">
    <property type="entry name" value="GMC_oxred_C"/>
    <property type="match status" value="1"/>
</dbReference>
<comment type="similarity">
    <text evidence="2">Belongs to the GMC oxidoreductase family.</text>
</comment>
<evidence type="ECO:0000256" key="3">
    <source>
        <dbReference type="ARBA" id="ARBA00022630"/>
    </source>
</evidence>
<dbReference type="Gene3D" id="3.50.50.60">
    <property type="entry name" value="FAD/NAD(P)-binding domain"/>
    <property type="match status" value="2"/>
</dbReference>
<evidence type="ECO:0000256" key="2">
    <source>
        <dbReference type="ARBA" id="ARBA00010790"/>
    </source>
</evidence>
<feature type="domain" description="Glucose-methanol-choline oxidoreductase N-terminal" evidence="6">
    <location>
        <begin position="99"/>
        <end position="275"/>
    </location>
</feature>
<dbReference type="SUPFAM" id="SSF51905">
    <property type="entry name" value="FAD/NAD(P)-binding domain"/>
    <property type="match status" value="1"/>
</dbReference>
<organism evidence="8 9">
    <name type="scientific">Paenibacillus germinis</name>
    <dbReference type="NCBI Taxonomy" id="2654979"/>
    <lineage>
        <taxon>Bacteria</taxon>
        <taxon>Bacillati</taxon>
        <taxon>Bacillota</taxon>
        <taxon>Bacilli</taxon>
        <taxon>Bacillales</taxon>
        <taxon>Paenibacillaceae</taxon>
        <taxon>Paenibacillus</taxon>
    </lineage>
</organism>
<accession>A0ABX1ZCI9</accession>
<protein>
    <submittedName>
        <fullName evidence="8">GMC family oxidoreductase</fullName>
    </submittedName>
</protein>
<evidence type="ECO:0000256" key="1">
    <source>
        <dbReference type="ARBA" id="ARBA00001974"/>
    </source>
</evidence>
<evidence type="ECO:0000256" key="5">
    <source>
        <dbReference type="ARBA" id="ARBA00023002"/>
    </source>
</evidence>
<dbReference type="InterPro" id="IPR007867">
    <property type="entry name" value="GMC_OxRtase_C"/>
</dbReference>
<dbReference type="EMBL" id="WHOC01000175">
    <property type="protein sequence ID" value="NOU90599.1"/>
    <property type="molecule type" value="Genomic_DNA"/>
</dbReference>
<dbReference type="SUPFAM" id="SSF54373">
    <property type="entry name" value="FAD-linked reductases, C-terminal domain"/>
    <property type="match status" value="1"/>
</dbReference>
<name>A0ABX1ZCI9_9BACL</name>
<sequence length="477" mass="53046">MPWIPLTPIEKMAETDYDVLIVGSGAGGGAALWRLIEQSKNKGMRIGMIEAGDLLLPTHAHNLPTFDQTRFTQFIDSPHYAEQIGNLWPDYPGARIFRALGGRTLHWYLMCPRLLPEEIKSWPISYQELVPYYLTAEQIMNVTDAYAKGSALQEKLLHRLRFGGFPDATDLPMAVDLDVTRYGQLHSNVFFSSIIFMAYALNMKPFDLAVNTRAVQVLTEKGRAAGVKVVTSDGKTSTIRAKTVILSASTFETPRILLNSHIPGEAIGRYLVNQPTVIAAAKINRNQFPEVLGNAAIMVPSAADRKYMFFTLGTDPLDYWWYHYKERKLLDELRLGFFGLATLEPRFENHVSLDPIRRDSFGVPLLKVQFSYSSQDKTVIRELTASIRRAAAAMGLDFYENPSLLPPGLDNHEAGTCRMGNDPATSATNQYGQIHGVPGLYAADNSVLLLTGAANPTLTTVALAIRTADYILSQYHE</sequence>
<dbReference type="Pfam" id="PF00732">
    <property type="entry name" value="GMC_oxred_N"/>
    <property type="match status" value="1"/>
</dbReference>
<comment type="caution">
    <text evidence="8">The sequence shown here is derived from an EMBL/GenBank/DDBJ whole genome shotgun (WGS) entry which is preliminary data.</text>
</comment>
<dbReference type="PANTHER" id="PTHR42784:SF1">
    <property type="entry name" value="PYRANOSE 2-OXIDASE"/>
    <property type="match status" value="1"/>
</dbReference>
<evidence type="ECO:0000259" key="6">
    <source>
        <dbReference type="Pfam" id="PF00732"/>
    </source>
</evidence>
<dbReference type="Proteomes" id="UP000658690">
    <property type="component" value="Unassembled WGS sequence"/>
</dbReference>